<gene>
    <name evidence="4" type="ORF">DKT69_35740</name>
</gene>
<evidence type="ECO:0000256" key="3">
    <source>
        <dbReference type="ARBA" id="ARBA00023014"/>
    </source>
</evidence>
<organism evidence="4 5">
    <name type="scientific">Micromonospora sicca</name>
    <dbReference type="NCBI Taxonomy" id="2202420"/>
    <lineage>
        <taxon>Bacteria</taxon>
        <taxon>Bacillati</taxon>
        <taxon>Actinomycetota</taxon>
        <taxon>Actinomycetes</taxon>
        <taxon>Micromonosporales</taxon>
        <taxon>Micromonosporaceae</taxon>
        <taxon>Micromonospora</taxon>
    </lineage>
</organism>
<accession>A0A317CYN1</accession>
<evidence type="ECO:0000313" key="4">
    <source>
        <dbReference type="EMBL" id="PWR06990.1"/>
    </source>
</evidence>
<keyword evidence="2" id="KW-0408">Iron</keyword>
<comment type="caution">
    <text evidence="4">The sequence shown here is derived from an EMBL/GenBank/DDBJ whole genome shotgun (WGS) entry which is preliminary data.</text>
</comment>
<dbReference type="EMBL" id="QGKS01000493">
    <property type="protein sequence ID" value="PWR06990.1"/>
    <property type="molecule type" value="Genomic_DNA"/>
</dbReference>
<reference evidence="4 5" key="1">
    <citation type="submission" date="2018-05" db="EMBL/GenBank/DDBJ databases">
        <title>Micromonosporas from Atacama Desert.</title>
        <authorList>
            <person name="Carro L."/>
            <person name="Golinska P."/>
            <person name="Klenk H.-P."/>
            <person name="Goodfellow M."/>
        </authorList>
    </citation>
    <scope>NUCLEOTIDE SEQUENCE [LARGE SCALE GENOMIC DNA]</scope>
    <source>
        <strain evidence="4 5">4G51</strain>
    </source>
</reference>
<keyword evidence="1" id="KW-0479">Metal-binding</keyword>
<dbReference type="RefSeq" id="WP_109805772.1">
    <property type="nucleotide sequence ID" value="NZ_QGKS01000493.1"/>
</dbReference>
<dbReference type="Gene3D" id="3.80.30.30">
    <property type="match status" value="1"/>
</dbReference>
<dbReference type="Proteomes" id="UP000246050">
    <property type="component" value="Unassembled WGS sequence"/>
</dbReference>
<dbReference type="PANTHER" id="PTHR43432">
    <property type="entry name" value="SLR0285 PROTEIN"/>
    <property type="match status" value="1"/>
</dbReference>
<evidence type="ECO:0000313" key="5">
    <source>
        <dbReference type="Proteomes" id="UP000246050"/>
    </source>
</evidence>
<dbReference type="OrthoDB" id="9785699at2"/>
<dbReference type="AlphaFoldDB" id="A0A317CYN1"/>
<dbReference type="PANTHER" id="PTHR43432:SF3">
    <property type="entry name" value="SLR0285 PROTEIN"/>
    <property type="match status" value="1"/>
</dbReference>
<evidence type="ECO:0008006" key="6">
    <source>
        <dbReference type="Google" id="ProtNLM"/>
    </source>
</evidence>
<name>A0A317CYN1_9ACTN</name>
<dbReference type="GO" id="GO:0051536">
    <property type="term" value="F:iron-sulfur cluster binding"/>
    <property type="evidence" value="ECO:0007669"/>
    <property type="project" value="UniProtKB-KW"/>
</dbReference>
<sequence length="161" mass="17776">MSIAFLDEALQRSLEPGAPSTVARPITLRAMRDAGLTPTVFVAPILPELTDSTEQIDELIGTLADAGAGNILPTPLYLMRGPKDLFFAWLRRQHPELLSTHADLYAHGSRTPRHYRDLVRARVNQALQRHGLPIPDDTTSDKFALLGRRSTVTEPTAPTLF</sequence>
<dbReference type="InterPro" id="IPR040086">
    <property type="entry name" value="MJ0683-like"/>
</dbReference>
<dbReference type="GO" id="GO:0046872">
    <property type="term" value="F:metal ion binding"/>
    <property type="evidence" value="ECO:0007669"/>
    <property type="project" value="UniProtKB-KW"/>
</dbReference>
<protein>
    <recommendedName>
        <fullName evidence="6">Radical SAM protein</fullName>
    </recommendedName>
</protein>
<keyword evidence="3" id="KW-0411">Iron-sulfur</keyword>
<evidence type="ECO:0000256" key="2">
    <source>
        <dbReference type="ARBA" id="ARBA00023004"/>
    </source>
</evidence>
<proteinExistence type="predicted"/>
<evidence type="ECO:0000256" key="1">
    <source>
        <dbReference type="ARBA" id="ARBA00022723"/>
    </source>
</evidence>